<evidence type="ECO:0000313" key="2">
    <source>
        <dbReference type="Proteomes" id="UP001238088"/>
    </source>
</evidence>
<sequence length="90" mass="10435">MEKAATFYLEYLHIGYYEFGFSTVDQLLIEITVIDHQLSFVRTLGFCESMDEAENLLEKAIRNGFNEKGVVFNAIPNFELIRCKELVGQY</sequence>
<dbReference type="EMBL" id="JAUSUB010000013">
    <property type="protein sequence ID" value="MDQ0271236.1"/>
    <property type="molecule type" value="Genomic_DNA"/>
</dbReference>
<organism evidence="1 2">
    <name type="scientific">Cytobacillus purgationiresistens</name>
    <dbReference type="NCBI Taxonomy" id="863449"/>
    <lineage>
        <taxon>Bacteria</taxon>
        <taxon>Bacillati</taxon>
        <taxon>Bacillota</taxon>
        <taxon>Bacilli</taxon>
        <taxon>Bacillales</taxon>
        <taxon>Bacillaceae</taxon>
        <taxon>Cytobacillus</taxon>
    </lineage>
</organism>
<evidence type="ECO:0000313" key="1">
    <source>
        <dbReference type="EMBL" id="MDQ0271236.1"/>
    </source>
</evidence>
<name>A0ABU0AKI6_9BACI</name>
<comment type="caution">
    <text evidence="1">The sequence shown here is derived from an EMBL/GenBank/DDBJ whole genome shotgun (WGS) entry which is preliminary data.</text>
</comment>
<protein>
    <submittedName>
        <fullName evidence="1">Uncharacterized protein</fullName>
    </submittedName>
</protein>
<dbReference type="RefSeq" id="WP_307476253.1">
    <property type="nucleotide sequence ID" value="NZ_JAUSUB010000013.1"/>
</dbReference>
<keyword evidence="2" id="KW-1185">Reference proteome</keyword>
<proteinExistence type="predicted"/>
<accession>A0ABU0AKI6</accession>
<reference evidence="1 2" key="1">
    <citation type="submission" date="2023-07" db="EMBL/GenBank/DDBJ databases">
        <title>Genomic Encyclopedia of Type Strains, Phase IV (KMG-IV): sequencing the most valuable type-strain genomes for metagenomic binning, comparative biology and taxonomic classification.</title>
        <authorList>
            <person name="Goeker M."/>
        </authorList>
    </citation>
    <scope>NUCLEOTIDE SEQUENCE [LARGE SCALE GENOMIC DNA]</scope>
    <source>
        <strain evidence="1 2">DSM 23494</strain>
    </source>
</reference>
<dbReference type="Proteomes" id="UP001238088">
    <property type="component" value="Unassembled WGS sequence"/>
</dbReference>
<gene>
    <name evidence="1" type="ORF">J2S17_003124</name>
</gene>